<name>C6XQM1_HIRBI</name>
<dbReference type="eggNOG" id="COG3650">
    <property type="taxonomic scope" value="Bacteria"/>
</dbReference>
<keyword evidence="3" id="KW-1185">Reference proteome</keyword>
<dbReference type="EMBL" id="CP001678">
    <property type="protein sequence ID" value="ACT58627.1"/>
    <property type="molecule type" value="Genomic_DNA"/>
</dbReference>
<accession>C6XQM1</accession>
<reference evidence="3" key="1">
    <citation type="journal article" date="2011" name="J. Bacteriol.">
        <title>Genome sequences of eight morphologically diverse alphaproteobacteria.</title>
        <authorList>
            <consortium name="US DOE Joint Genome Institute"/>
            <person name="Brown P.J."/>
            <person name="Kysela D.T."/>
            <person name="Buechlein A."/>
            <person name="Hemmerich C."/>
            <person name="Brun Y.V."/>
        </authorList>
    </citation>
    <scope>NUCLEOTIDE SEQUENCE [LARGE SCALE GENOMIC DNA]</scope>
    <source>
        <strain evidence="3">ATCC 49814 / DSM 5838 / IFAM 1418</strain>
    </source>
</reference>
<dbReference type="KEGG" id="hba:Hbal_0933"/>
<gene>
    <name evidence="2" type="ordered locus">Hbal_0933</name>
</gene>
<protein>
    <recommendedName>
        <fullName evidence="4">Lipoprotein</fullName>
    </recommendedName>
</protein>
<evidence type="ECO:0008006" key="4">
    <source>
        <dbReference type="Google" id="ProtNLM"/>
    </source>
</evidence>
<dbReference type="RefSeq" id="WP_015826777.1">
    <property type="nucleotide sequence ID" value="NC_012982.1"/>
</dbReference>
<dbReference type="AlphaFoldDB" id="C6XQM1"/>
<keyword evidence="1" id="KW-0732">Signal</keyword>
<dbReference type="Proteomes" id="UP000002745">
    <property type="component" value="Chromosome"/>
</dbReference>
<feature type="signal peptide" evidence="1">
    <location>
        <begin position="1"/>
        <end position="28"/>
    </location>
</feature>
<evidence type="ECO:0000313" key="3">
    <source>
        <dbReference type="Proteomes" id="UP000002745"/>
    </source>
</evidence>
<feature type="chain" id="PRO_5002974240" description="Lipoprotein" evidence="1">
    <location>
        <begin position="29"/>
        <end position="305"/>
    </location>
</feature>
<sequence>MKCLREKRNIVLMTVLPFVLMMSACDNGADKTDENESDVTESEVGSPQYVIPETLELAMPEEAEDVVLDTSNWVVDPPFYAAGQEPFWRLELNNGWFVFQRLGLPEIEAKISAPEKSDGADSFVLEAMTISIRAGECVNAQANEPVRGSITVFHDDVSYHGCVYKGETQAEAPSESVDEAANSNWTKEIGIYAIESDACFRALDEISDGASRKAMVTAMQSRDEGLTAFVLQTAKNNQYLCIAREAGGVESMDALSDVKREDWMNVSGRFMRVESGPPPRACLDAEAVMVDNQLTGYLLPRNCRP</sequence>
<evidence type="ECO:0000256" key="1">
    <source>
        <dbReference type="SAM" id="SignalP"/>
    </source>
</evidence>
<dbReference type="PROSITE" id="PS51257">
    <property type="entry name" value="PROKAR_LIPOPROTEIN"/>
    <property type="match status" value="1"/>
</dbReference>
<evidence type="ECO:0000313" key="2">
    <source>
        <dbReference type="EMBL" id="ACT58627.1"/>
    </source>
</evidence>
<proteinExistence type="predicted"/>
<organism evidence="2 3">
    <name type="scientific">Hirschia baltica (strain ATCC 49814 / DSM 5838 / IFAM 1418)</name>
    <dbReference type="NCBI Taxonomy" id="582402"/>
    <lineage>
        <taxon>Bacteria</taxon>
        <taxon>Pseudomonadati</taxon>
        <taxon>Pseudomonadota</taxon>
        <taxon>Alphaproteobacteria</taxon>
        <taxon>Hyphomonadales</taxon>
        <taxon>Hyphomonadaceae</taxon>
        <taxon>Hirschia</taxon>
    </lineage>
</organism>
<dbReference type="HOGENOM" id="CLU_911454_0_0_5"/>
<dbReference type="OrthoDB" id="9809132at2"/>